<accession>A0ABW4IXC7</accession>
<feature type="compositionally biased region" description="Basic and acidic residues" evidence="3">
    <location>
        <begin position="86"/>
        <end position="105"/>
    </location>
</feature>
<comment type="caution">
    <text evidence="4">The sequence shown here is derived from an EMBL/GenBank/DDBJ whole genome shotgun (WGS) entry which is preliminary data.</text>
</comment>
<comment type="similarity">
    <text evidence="1">Belongs to the peptidase S13 family.</text>
</comment>
<keyword evidence="5" id="KW-1185">Reference proteome</keyword>
<keyword evidence="2 4" id="KW-0378">Hydrolase</keyword>
<evidence type="ECO:0000256" key="3">
    <source>
        <dbReference type="SAM" id="MobiDB-lite"/>
    </source>
</evidence>
<dbReference type="InterPro" id="IPR012338">
    <property type="entry name" value="Beta-lactam/transpept-like"/>
</dbReference>
<organism evidence="4 5">
    <name type="scientific">Streptomyces caeni</name>
    <dbReference type="NCBI Taxonomy" id="2307231"/>
    <lineage>
        <taxon>Bacteria</taxon>
        <taxon>Bacillati</taxon>
        <taxon>Actinomycetota</taxon>
        <taxon>Actinomycetes</taxon>
        <taxon>Kitasatosporales</taxon>
        <taxon>Streptomycetaceae</taxon>
        <taxon>Streptomyces</taxon>
    </lineage>
</organism>
<name>A0ABW4IXC7_9ACTN</name>
<dbReference type="Pfam" id="PF02113">
    <property type="entry name" value="Peptidase_S13"/>
    <property type="match status" value="2"/>
</dbReference>
<dbReference type="GO" id="GO:0009002">
    <property type="term" value="F:serine-type D-Ala-D-Ala carboxypeptidase activity"/>
    <property type="evidence" value="ECO:0007669"/>
    <property type="project" value="UniProtKB-EC"/>
</dbReference>
<feature type="region of interest" description="Disordered" evidence="3">
    <location>
        <begin position="294"/>
        <end position="313"/>
    </location>
</feature>
<dbReference type="EMBL" id="JBHUDX010000076">
    <property type="protein sequence ID" value="MFD1661447.1"/>
    <property type="molecule type" value="Genomic_DNA"/>
</dbReference>
<evidence type="ECO:0000313" key="5">
    <source>
        <dbReference type="Proteomes" id="UP001597261"/>
    </source>
</evidence>
<reference evidence="5" key="1">
    <citation type="journal article" date="2019" name="Int. J. Syst. Evol. Microbiol.">
        <title>The Global Catalogue of Microorganisms (GCM) 10K type strain sequencing project: providing services to taxonomists for standard genome sequencing and annotation.</title>
        <authorList>
            <consortium name="The Broad Institute Genomics Platform"/>
            <consortium name="The Broad Institute Genome Sequencing Center for Infectious Disease"/>
            <person name="Wu L."/>
            <person name="Ma J."/>
        </authorList>
    </citation>
    <scope>NUCLEOTIDE SEQUENCE [LARGE SCALE GENOMIC DNA]</scope>
    <source>
        <strain evidence="5">CGMCC 1.12470</strain>
    </source>
</reference>
<keyword evidence="4" id="KW-0121">Carboxypeptidase</keyword>
<evidence type="ECO:0000256" key="2">
    <source>
        <dbReference type="ARBA" id="ARBA00022801"/>
    </source>
</evidence>
<dbReference type="RefSeq" id="WP_381087325.1">
    <property type="nucleotide sequence ID" value="NZ_JBHUDX010000076.1"/>
</dbReference>
<dbReference type="Proteomes" id="UP001597261">
    <property type="component" value="Unassembled WGS sequence"/>
</dbReference>
<evidence type="ECO:0000313" key="4">
    <source>
        <dbReference type="EMBL" id="MFD1661447.1"/>
    </source>
</evidence>
<dbReference type="InterPro" id="IPR000667">
    <property type="entry name" value="Peptidase_S13"/>
</dbReference>
<evidence type="ECO:0000256" key="1">
    <source>
        <dbReference type="ARBA" id="ARBA00006096"/>
    </source>
</evidence>
<feature type="compositionally biased region" description="Low complexity" evidence="3">
    <location>
        <begin position="106"/>
        <end position="117"/>
    </location>
</feature>
<protein>
    <submittedName>
        <fullName evidence="4">D-alanyl-D-alanine carboxypeptidase/D-alanyl-D-alanine-endopeptidase</fullName>
        <ecNumber evidence="4">3.4.16.4</ecNumber>
    </submittedName>
</protein>
<dbReference type="SUPFAM" id="SSF56601">
    <property type="entry name" value="beta-lactamase/transpeptidase-like"/>
    <property type="match status" value="1"/>
</dbReference>
<feature type="region of interest" description="Disordered" evidence="3">
    <location>
        <begin position="78"/>
        <end position="117"/>
    </location>
</feature>
<feature type="compositionally biased region" description="Low complexity" evidence="3">
    <location>
        <begin position="303"/>
        <end position="313"/>
    </location>
</feature>
<dbReference type="EC" id="3.4.16.4" evidence="4"/>
<proteinExistence type="inferred from homology"/>
<dbReference type="PANTHER" id="PTHR30023">
    <property type="entry name" value="D-ALANYL-D-ALANINE CARBOXYPEPTIDASE"/>
    <property type="match status" value="1"/>
</dbReference>
<dbReference type="PRINTS" id="PR00922">
    <property type="entry name" value="DADACBPTASE3"/>
</dbReference>
<gene>
    <name evidence="4" type="primary">dacB</name>
    <name evidence="4" type="ORF">ACFSL4_25395</name>
</gene>
<sequence length="529" mass="53786">MVVPELRAWRAARPHLVRVAHAVRPRVARLSGVVKPHVTRVAHAVRPRSGGLTTQQLTAVAATVGLALAAGAVTVAGPWDSTGQRTAEHDRATVRDREGGADHGPRAGAAAGEPAPAPSAAAVLTGLGGGANAPGSAPRGKVLADVLDPLLRDAALGARRSAAVVDVTTGTRLYGKGADDPLTPASTTKIATAVAVLSAAGPDHRLTTRAVLEPGTRELVLVGGGDPTLTARKQAGGWAGLRTLADRTAVALKRRHLTSVTLSYDTSLFKGGALHPIGINPNLAPVTALMADEGRTDGSTSGPAARTADPAADATRTFGDLLRDRGITTSAPGPSKATRRAQTLAFVQSPPLSAVVERMLTTSDNDIAEALARQTALATGGQPTFEGGAAAITTRLKRLGLPLAGARFHDGSGLDRNDRLTAHLLTALLALAGSPSHPELRPVLTGLPVAGFTGTLSQRYEDAATRPGIGLVRAKTGSLTGVNTLAGTVVDTDGRLLAFAFLTGGSMDPTTARAALDRTAAALADCGCR</sequence>
<dbReference type="Gene3D" id="3.40.710.10">
    <property type="entry name" value="DD-peptidase/beta-lactamase superfamily"/>
    <property type="match status" value="2"/>
</dbReference>
<dbReference type="PANTHER" id="PTHR30023:SF0">
    <property type="entry name" value="PENICILLIN-SENSITIVE CARBOXYPEPTIDASE A"/>
    <property type="match status" value="1"/>
</dbReference>
<dbReference type="NCBIfam" id="TIGR00666">
    <property type="entry name" value="PBP4"/>
    <property type="match status" value="1"/>
</dbReference>
<keyword evidence="4" id="KW-0645">Protease</keyword>